<organism evidence="2 3">
    <name type="scientific">Kitasatospora cystarginea</name>
    <dbReference type="NCBI Taxonomy" id="58350"/>
    <lineage>
        <taxon>Bacteria</taxon>
        <taxon>Bacillati</taxon>
        <taxon>Actinomycetota</taxon>
        <taxon>Actinomycetes</taxon>
        <taxon>Kitasatosporales</taxon>
        <taxon>Streptomycetaceae</taxon>
        <taxon>Kitasatospora</taxon>
    </lineage>
</organism>
<feature type="chain" id="PRO_5046457135" description="Secreted protein" evidence="1">
    <location>
        <begin position="25"/>
        <end position="90"/>
    </location>
</feature>
<keyword evidence="3" id="KW-1185">Reference proteome</keyword>
<evidence type="ECO:0008006" key="4">
    <source>
        <dbReference type="Google" id="ProtNLM"/>
    </source>
</evidence>
<keyword evidence="1" id="KW-0732">Signal</keyword>
<evidence type="ECO:0000256" key="1">
    <source>
        <dbReference type="SAM" id="SignalP"/>
    </source>
</evidence>
<feature type="signal peptide" evidence="1">
    <location>
        <begin position="1"/>
        <end position="24"/>
    </location>
</feature>
<reference evidence="3" key="1">
    <citation type="journal article" date="2019" name="Int. J. Syst. Evol. Microbiol.">
        <title>The Global Catalogue of Microorganisms (GCM) 10K type strain sequencing project: providing services to taxonomists for standard genome sequencing and annotation.</title>
        <authorList>
            <consortium name="The Broad Institute Genomics Platform"/>
            <consortium name="The Broad Institute Genome Sequencing Center for Infectious Disease"/>
            <person name="Wu L."/>
            <person name="Ma J."/>
        </authorList>
    </citation>
    <scope>NUCLEOTIDE SEQUENCE [LARGE SCALE GENOMIC DNA]</scope>
    <source>
        <strain evidence="3">JCM 7356</strain>
    </source>
</reference>
<dbReference type="EMBL" id="BAAATR010000001">
    <property type="protein sequence ID" value="GAA2226521.1"/>
    <property type="molecule type" value="Genomic_DNA"/>
</dbReference>
<dbReference type="Proteomes" id="UP001500305">
    <property type="component" value="Unassembled WGS sequence"/>
</dbReference>
<evidence type="ECO:0000313" key="2">
    <source>
        <dbReference type="EMBL" id="GAA2226521.1"/>
    </source>
</evidence>
<dbReference type="RefSeq" id="WP_344634196.1">
    <property type="nucleotide sequence ID" value="NZ_BAAATR010000001.1"/>
</dbReference>
<accession>A0ABP5Q977</accession>
<comment type="caution">
    <text evidence="2">The sequence shown here is derived from an EMBL/GenBank/DDBJ whole genome shotgun (WGS) entry which is preliminary data.</text>
</comment>
<evidence type="ECO:0000313" key="3">
    <source>
        <dbReference type="Proteomes" id="UP001500305"/>
    </source>
</evidence>
<name>A0ABP5Q977_9ACTN</name>
<protein>
    <recommendedName>
        <fullName evidence="4">Secreted protein</fullName>
    </recommendedName>
</protein>
<sequence length="90" mass="9248">MHPSPRIVSTLAALTLTLGGTVIAAPAAHADLGDCTAYLQDQGVELTDSIRTACYYGLVGSHDMCVNAMTQAAVSDPVATEACRRAPVSS</sequence>
<gene>
    <name evidence="2" type="ORF">GCM10010430_01920</name>
</gene>
<proteinExistence type="predicted"/>